<feature type="transmembrane region" description="Helical" evidence="12">
    <location>
        <begin position="15"/>
        <end position="34"/>
    </location>
</feature>
<accession>A0A9D1EAZ1</accession>
<organism evidence="15 16">
    <name type="scientific">Candidatus Pullilachnospira gallistercoris</name>
    <dbReference type="NCBI Taxonomy" id="2840911"/>
    <lineage>
        <taxon>Bacteria</taxon>
        <taxon>Bacillati</taxon>
        <taxon>Bacillota</taxon>
        <taxon>Clostridia</taxon>
        <taxon>Lachnospirales</taxon>
        <taxon>Lachnospiraceae</taxon>
        <taxon>Lachnospiraceae incertae sedis</taxon>
        <taxon>Candidatus Pullilachnospira</taxon>
    </lineage>
</organism>
<name>A0A9D1EAZ1_9FIRM</name>
<evidence type="ECO:0000256" key="10">
    <source>
        <dbReference type="ARBA" id="ARBA00025198"/>
    </source>
</evidence>
<dbReference type="PANTHER" id="PTHR33445:SF2">
    <property type="entry name" value="ATP SYNTHASE SUBUNIT B', CHLOROPLASTIC"/>
    <property type="match status" value="1"/>
</dbReference>
<dbReference type="EMBL" id="DVHM01000133">
    <property type="protein sequence ID" value="HIR71276.1"/>
    <property type="molecule type" value="Genomic_DNA"/>
</dbReference>
<comment type="subcellular location">
    <subcellularLocation>
        <location evidence="12">Cell membrane</location>
        <topology evidence="12">Single-pass membrane protein</topology>
    </subcellularLocation>
    <subcellularLocation>
        <location evidence="11">Endomembrane system</location>
        <topology evidence="11">Single-pass membrane protein</topology>
    </subcellularLocation>
</comment>
<gene>
    <name evidence="12" type="primary">atpF</name>
    <name evidence="15" type="ORF">IAA55_08345</name>
</gene>
<evidence type="ECO:0000256" key="12">
    <source>
        <dbReference type="HAMAP-Rule" id="MF_01398"/>
    </source>
</evidence>
<keyword evidence="3 12" id="KW-0138">CF(0)</keyword>
<comment type="function">
    <text evidence="12">Component of the F(0) channel, it forms part of the peripheral stalk, linking F(1) to F(0).</text>
</comment>
<dbReference type="InterPro" id="IPR050059">
    <property type="entry name" value="ATP_synthase_B_chain"/>
</dbReference>
<dbReference type="PANTHER" id="PTHR33445">
    <property type="entry name" value="ATP SYNTHASE SUBUNIT B', CHLOROPLASTIC"/>
    <property type="match status" value="1"/>
</dbReference>
<dbReference type="GO" id="GO:0046961">
    <property type="term" value="F:proton-transporting ATPase activity, rotational mechanism"/>
    <property type="evidence" value="ECO:0007669"/>
    <property type="project" value="TreeGrafter"/>
</dbReference>
<keyword evidence="12" id="KW-1003">Cell membrane</keyword>
<dbReference type="AlphaFoldDB" id="A0A9D1EAZ1"/>
<evidence type="ECO:0000256" key="3">
    <source>
        <dbReference type="ARBA" id="ARBA00022547"/>
    </source>
</evidence>
<evidence type="ECO:0000313" key="15">
    <source>
        <dbReference type="EMBL" id="HIR71276.1"/>
    </source>
</evidence>
<evidence type="ECO:0000256" key="9">
    <source>
        <dbReference type="ARBA" id="ARBA00023310"/>
    </source>
</evidence>
<evidence type="ECO:0000256" key="4">
    <source>
        <dbReference type="ARBA" id="ARBA00022692"/>
    </source>
</evidence>
<evidence type="ECO:0000256" key="7">
    <source>
        <dbReference type="ARBA" id="ARBA00023065"/>
    </source>
</evidence>
<keyword evidence="9 12" id="KW-0066">ATP synthesis</keyword>
<evidence type="ECO:0000313" key="16">
    <source>
        <dbReference type="Proteomes" id="UP000823912"/>
    </source>
</evidence>
<comment type="similarity">
    <text evidence="1 12 13">Belongs to the ATPase B chain family.</text>
</comment>
<evidence type="ECO:0000256" key="14">
    <source>
        <dbReference type="SAM" id="MobiDB-lite"/>
    </source>
</evidence>
<dbReference type="GO" id="GO:0045259">
    <property type="term" value="C:proton-transporting ATP synthase complex"/>
    <property type="evidence" value="ECO:0007669"/>
    <property type="project" value="UniProtKB-KW"/>
</dbReference>
<evidence type="ECO:0000256" key="8">
    <source>
        <dbReference type="ARBA" id="ARBA00023136"/>
    </source>
</evidence>
<evidence type="ECO:0000256" key="6">
    <source>
        <dbReference type="ARBA" id="ARBA00022989"/>
    </source>
</evidence>
<reference evidence="15" key="2">
    <citation type="journal article" date="2021" name="PeerJ">
        <title>Extensive microbial diversity within the chicken gut microbiome revealed by metagenomics and culture.</title>
        <authorList>
            <person name="Gilroy R."/>
            <person name="Ravi A."/>
            <person name="Getino M."/>
            <person name="Pursley I."/>
            <person name="Horton D.L."/>
            <person name="Alikhan N.F."/>
            <person name="Baker D."/>
            <person name="Gharbi K."/>
            <person name="Hall N."/>
            <person name="Watson M."/>
            <person name="Adriaenssens E.M."/>
            <person name="Foster-Nyarko E."/>
            <person name="Jarju S."/>
            <person name="Secka A."/>
            <person name="Antonio M."/>
            <person name="Oren A."/>
            <person name="Chaudhuri R.R."/>
            <person name="La Ragione R."/>
            <person name="Hildebrand F."/>
            <person name="Pallen M.J."/>
        </authorList>
    </citation>
    <scope>NUCLEOTIDE SEQUENCE</scope>
    <source>
        <strain evidence="15">ChiSjej5B23-6657</strain>
    </source>
</reference>
<comment type="subunit">
    <text evidence="12">F-type ATPases have 2 components, F(1) - the catalytic core - and F(0) - the membrane proton channel. F(1) has five subunits: alpha(3), beta(3), gamma(1), delta(1), epsilon(1). F(0) has three main subunits: a(1), b(2) and c(10-14). The alpha and beta chains form an alternating ring which encloses part of the gamma chain. F(1) is attached to F(0) by a central stalk formed by the gamma and epsilon chains, while a peripheral stalk is formed by the delta and b chains.</text>
</comment>
<evidence type="ECO:0000256" key="5">
    <source>
        <dbReference type="ARBA" id="ARBA00022781"/>
    </source>
</evidence>
<evidence type="ECO:0000256" key="2">
    <source>
        <dbReference type="ARBA" id="ARBA00022448"/>
    </source>
</evidence>
<evidence type="ECO:0000256" key="11">
    <source>
        <dbReference type="ARBA" id="ARBA00037847"/>
    </source>
</evidence>
<sequence length="171" mass="19820">MTRLFDLDMQLVHDTLLMALSVGALFLALSYLLFDPVRALLADRQQRIAQELEGAKAQMEEARERRAAYCQKLRRADEEAEEIRRKAKEEAKRQRDAILQRAKEEAAEETRRARERIRREREQAEEQIRREIVSVAAAMAAKAAAVRMDAALEDRLLDEALREMEAGAWKR</sequence>
<protein>
    <recommendedName>
        <fullName evidence="12">ATP synthase subunit b</fullName>
    </recommendedName>
    <alternativeName>
        <fullName evidence="12">ATP synthase F(0) sector subunit b</fullName>
    </alternativeName>
    <alternativeName>
        <fullName evidence="12">ATPase subunit I</fullName>
    </alternativeName>
    <alternativeName>
        <fullName evidence="12">F-type ATPase subunit b</fullName>
        <shortName evidence="12">F-ATPase subunit b</shortName>
    </alternativeName>
</protein>
<dbReference type="Pfam" id="PF00430">
    <property type="entry name" value="ATP-synt_B"/>
    <property type="match status" value="1"/>
</dbReference>
<reference evidence="15" key="1">
    <citation type="submission" date="2020-10" db="EMBL/GenBank/DDBJ databases">
        <authorList>
            <person name="Gilroy R."/>
        </authorList>
    </citation>
    <scope>NUCLEOTIDE SEQUENCE</scope>
    <source>
        <strain evidence="15">ChiSjej5B23-6657</strain>
    </source>
</reference>
<dbReference type="GO" id="GO:0005886">
    <property type="term" value="C:plasma membrane"/>
    <property type="evidence" value="ECO:0007669"/>
    <property type="project" value="UniProtKB-SubCell"/>
</dbReference>
<dbReference type="HAMAP" id="MF_01398">
    <property type="entry name" value="ATP_synth_b_bprime"/>
    <property type="match status" value="1"/>
</dbReference>
<dbReference type="InterPro" id="IPR002146">
    <property type="entry name" value="ATP_synth_b/b'su_bac/chlpt"/>
</dbReference>
<dbReference type="Proteomes" id="UP000823912">
    <property type="component" value="Unassembled WGS sequence"/>
</dbReference>
<proteinExistence type="inferred from homology"/>
<evidence type="ECO:0000256" key="1">
    <source>
        <dbReference type="ARBA" id="ARBA00005513"/>
    </source>
</evidence>
<comment type="function">
    <text evidence="10 12">F(1)F(0) ATP synthase produces ATP from ADP in the presence of a proton or sodium gradient. F-type ATPases consist of two structural domains, F(1) containing the extramembraneous catalytic core and F(0) containing the membrane proton channel, linked together by a central stalk and a peripheral stalk. During catalysis, ATP synthesis in the catalytic domain of F(1) is coupled via a rotary mechanism of the central stalk subunits to proton translocation.</text>
</comment>
<feature type="region of interest" description="Disordered" evidence="14">
    <location>
        <begin position="81"/>
        <end position="113"/>
    </location>
</feature>
<dbReference type="GO" id="GO:0046933">
    <property type="term" value="F:proton-transporting ATP synthase activity, rotational mechanism"/>
    <property type="evidence" value="ECO:0007669"/>
    <property type="project" value="UniProtKB-UniRule"/>
</dbReference>
<keyword evidence="6 12" id="KW-1133">Transmembrane helix</keyword>
<keyword evidence="4 12" id="KW-0812">Transmembrane</keyword>
<comment type="caution">
    <text evidence="15">The sequence shown here is derived from an EMBL/GenBank/DDBJ whole genome shotgun (WGS) entry which is preliminary data.</text>
</comment>
<keyword evidence="7 12" id="KW-0406">Ion transport</keyword>
<dbReference type="GO" id="GO:0012505">
    <property type="term" value="C:endomembrane system"/>
    <property type="evidence" value="ECO:0007669"/>
    <property type="project" value="UniProtKB-SubCell"/>
</dbReference>
<keyword evidence="5 12" id="KW-0375">Hydrogen ion transport</keyword>
<keyword evidence="2 12" id="KW-0813">Transport</keyword>
<keyword evidence="8 12" id="KW-0472">Membrane</keyword>
<evidence type="ECO:0000256" key="13">
    <source>
        <dbReference type="RuleBase" id="RU003848"/>
    </source>
</evidence>
<dbReference type="CDD" id="cd06503">
    <property type="entry name" value="ATP-synt_Fo_b"/>
    <property type="match status" value="1"/>
</dbReference>